<feature type="binding site" evidence="9">
    <location>
        <position position="24"/>
    </location>
    <ligand>
        <name>Mg(2+)</name>
        <dbReference type="ChEBI" id="CHEBI:18420"/>
    </ligand>
</feature>
<dbReference type="GO" id="GO:0005524">
    <property type="term" value="F:ATP binding"/>
    <property type="evidence" value="ECO:0007669"/>
    <property type="project" value="UniProtKB-UniRule"/>
</dbReference>
<keyword evidence="4 9" id="KW-0547">Nucleotide-binding</keyword>
<comment type="catalytic activity">
    <reaction evidence="9">
        <text>(7R,8S)-7,8-diammoniononanoate + CO2 + ATP = (4R,5S)-dethiobiotin + ADP + phosphate + 3 H(+)</text>
        <dbReference type="Rhea" id="RHEA:15805"/>
        <dbReference type="ChEBI" id="CHEBI:15378"/>
        <dbReference type="ChEBI" id="CHEBI:16526"/>
        <dbReference type="ChEBI" id="CHEBI:30616"/>
        <dbReference type="ChEBI" id="CHEBI:43474"/>
        <dbReference type="ChEBI" id="CHEBI:149469"/>
        <dbReference type="ChEBI" id="CHEBI:149473"/>
        <dbReference type="ChEBI" id="CHEBI:456216"/>
        <dbReference type="EC" id="6.3.3.3"/>
    </reaction>
</comment>
<dbReference type="EMBL" id="CP015518">
    <property type="protein sequence ID" value="APG25653.1"/>
    <property type="molecule type" value="Genomic_DNA"/>
</dbReference>
<name>A0A1L3GIA1_SYNAC</name>
<comment type="function">
    <text evidence="9">Catalyzes a mechanistically unusual reaction, the ATP-dependent insertion of CO2 between the N7 and N8 nitrogen atoms of 7,8-diaminopelargonic acid (DAPA, also called 7,8-diammoniononanoate) to form a ureido ring.</text>
</comment>
<protein>
    <recommendedName>
        <fullName evidence="9">ATP-dependent dethiobiotin synthetase BioD</fullName>
        <ecNumber evidence="9">6.3.3.3</ecNumber>
    </recommendedName>
    <alternativeName>
        <fullName evidence="9">DTB synthetase</fullName>
        <shortName evidence="9">DTBS</shortName>
    </alternativeName>
    <alternativeName>
        <fullName evidence="9">Dethiobiotin synthase</fullName>
    </alternativeName>
</protein>
<dbReference type="PANTHER" id="PTHR43210:SF2">
    <property type="entry name" value="ATP-DEPENDENT DETHIOBIOTIN SYNTHETASE BIOD 2"/>
    <property type="match status" value="1"/>
</dbReference>
<dbReference type="GO" id="GO:0005829">
    <property type="term" value="C:cytosol"/>
    <property type="evidence" value="ECO:0007669"/>
    <property type="project" value="TreeGrafter"/>
</dbReference>
<comment type="pathway">
    <text evidence="9">Cofactor biosynthesis; biotin biosynthesis; biotin from 7,8-diaminononanoate: step 1/2.</text>
</comment>
<comment type="subcellular location">
    <subcellularLocation>
        <location evidence="9">Cytoplasm</location>
    </subcellularLocation>
</comment>
<dbReference type="HAMAP" id="MF_00336">
    <property type="entry name" value="BioD"/>
    <property type="match status" value="1"/>
</dbReference>
<evidence type="ECO:0000313" key="10">
    <source>
        <dbReference type="EMBL" id="APG25653.1"/>
    </source>
</evidence>
<evidence type="ECO:0000256" key="8">
    <source>
        <dbReference type="ARBA" id="ARBA00047386"/>
    </source>
</evidence>
<comment type="caution">
    <text evidence="9">Lacks conserved residue(s) required for the propagation of feature annotation.</text>
</comment>
<evidence type="ECO:0000256" key="6">
    <source>
        <dbReference type="ARBA" id="ARBA00022840"/>
    </source>
</evidence>
<accession>A0A1L3GIA1</accession>
<sequence length="241" mass="25453">MSVAEIPAPPGLFVTGTDTGVGKTLVGAALAYLLRQKGCHVGVFKPLESGVPDPSGLGDDGRLLAWAAAVGEEPDLIGAYRLREPLAPSLALRREGIRVDWRDLLRAIRQNRMKYDFHLVEGAGGLLVPLVERRLVADLAADLGLPLLIVARPGLGTVNHTLLTLEVAKARGLRVAGWIISGLTAGAGVAERHAAEEIARLTDAPCWGVLPRVDGTPQEKVVELAAHLDRMEILGKIGCGG</sequence>
<keyword evidence="11" id="KW-1185">Reference proteome</keyword>
<keyword evidence="1 9" id="KW-0963">Cytoplasm</keyword>
<feature type="binding site" evidence="9">
    <location>
        <begin position="121"/>
        <end position="124"/>
    </location>
    <ligand>
        <name>ATP</name>
        <dbReference type="ChEBI" id="CHEBI:30616"/>
    </ligand>
</feature>
<dbReference type="UniPathway" id="UPA00078">
    <property type="reaction ID" value="UER00161"/>
</dbReference>
<evidence type="ECO:0000256" key="1">
    <source>
        <dbReference type="ARBA" id="ARBA00022490"/>
    </source>
</evidence>
<evidence type="ECO:0000313" key="11">
    <source>
        <dbReference type="Proteomes" id="UP000182264"/>
    </source>
</evidence>
<gene>
    <name evidence="9" type="primary">bioD</name>
    <name evidence="10" type="ORF">A7E75_11995</name>
</gene>
<feature type="active site" evidence="9">
    <location>
        <position position="45"/>
    </location>
</feature>
<dbReference type="GO" id="GO:0009102">
    <property type="term" value="P:biotin biosynthetic process"/>
    <property type="evidence" value="ECO:0007669"/>
    <property type="project" value="UniProtKB-UniRule"/>
</dbReference>
<dbReference type="GO" id="GO:0004141">
    <property type="term" value="F:dethiobiotin synthase activity"/>
    <property type="evidence" value="ECO:0007669"/>
    <property type="project" value="UniProtKB-UniRule"/>
</dbReference>
<keyword evidence="7 9" id="KW-0460">Magnesium</keyword>
<dbReference type="Gene3D" id="3.40.50.300">
    <property type="entry name" value="P-loop containing nucleotide triphosphate hydrolases"/>
    <property type="match status" value="1"/>
</dbReference>
<dbReference type="STRING" id="29542.A6070_06030"/>
<dbReference type="PIRSF" id="PIRSF006755">
    <property type="entry name" value="DTB_synth"/>
    <property type="match status" value="1"/>
</dbReference>
<reference evidence="10 11" key="1">
    <citation type="journal article" date="2017" name="Genome Announc.">
        <title>Complete Genome Sequences of Two Acetylene-Fermenting Pelobacter acetylenicus Strains.</title>
        <authorList>
            <person name="Sutton J.M."/>
            <person name="Baesman S.M."/>
            <person name="Fierst J.L."/>
            <person name="Poret-Peterson A.T."/>
            <person name="Oremland R.S."/>
            <person name="Dunlap D.S."/>
            <person name="Akob D.M."/>
        </authorList>
    </citation>
    <scope>NUCLEOTIDE SEQUENCE [LARGE SCALE GENOMIC DNA]</scope>
    <source>
        <strain evidence="10 11">DSM 3247</strain>
    </source>
</reference>
<dbReference type="OrthoDB" id="9802097at2"/>
<feature type="binding site" evidence="9">
    <location>
        <position position="49"/>
    </location>
    <ligand>
        <name>substrate</name>
    </ligand>
</feature>
<dbReference type="EC" id="6.3.3.3" evidence="9"/>
<dbReference type="Pfam" id="PF13500">
    <property type="entry name" value="AAA_26"/>
    <property type="match status" value="1"/>
</dbReference>
<keyword evidence="2 9" id="KW-0436">Ligase</keyword>
<keyword evidence="6 9" id="KW-0067">ATP-binding</keyword>
<dbReference type="AlphaFoldDB" id="A0A1L3GIA1"/>
<feature type="binding site" evidence="9">
    <location>
        <position position="121"/>
    </location>
    <ligand>
        <name>Mg(2+)</name>
        <dbReference type="ChEBI" id="CHEBI:18420"/>
    </ligand>
</feature>
<evidence type="ECO:0000256" key="2">
    <source>
        <dbReference type="ARBA" id="ARBA00022598"/>
    </source>
</evidence>
<evidence type="ECO:0000256" key="5">
    <source>
        <dbReference type="ARBA" id="ARBA00022756"/>
    </source>
</evidence>
<comment type="similarity">
    <text evidence="9">Belongs to the dethiobiotin synthetase family.</text>
</comment>
<evidence type="ECO:0000256" key="7">
    <source>
        <dbReference type="ARBA" id="ARBA00022842"/>
    </source>
</evidence>
<dbReference type="InterPro" id="IPR027417">
    <property type="entry name" value="P-loop_NTPase"/>
</dbReference>
<dbReference type="InterPro" id="IPR004472">
    <property type="entry name" value="DTB_synth_BioD"/>
</dbReference>
<dbReference type="PANTHER" id="PTHR43210">
    <property type="entry name" value="DETHIOBIOTIN SYNTHETASE"/>
    <property type="match status" value="1"/>
</dbReference>
<dbReference type="GO" id="GO:0000287">
    <property type="term" value="F:magnesium ion binding"/>
    <property type="evidence" value="ECO:0007669"/>
    <property type="project" value="UniProtKB-UniRule"/>
</dbReference>
<evidence type="ECO:0000256" key="4">
    <source>
        <dbReference type="ARBA" id="ARBA00022741"/>
    </source>
</evidence>
<feature type="binding site" evidence="9">
    <location>
        <position position="60"/>
    </location>
    <ligand>
        <name>ATP</name>
        <dbReference type="ChEBI" id="CHEBI:30616"/>
    </ligand>
</feature>
<feature type="binding site" evidence="9">
    <location>
        <begin position="20"/>
        <end position="25"/>
    </location>
    <ligand>
        <name>ATP</name>
        <dbReference type="ChEBI" id="CHEBI:30616"/>
    </ligand>
</feature>
<keyword evidence="3 9" id="KW-0479">Metal-binding</keyword>
<organism evidence="10 11">
    <name type="scientific">Syntrophotalea acetylenica</name>
    <name type="common">Pelobacter acetylenicus</name>
    <dbReference type="NCBI Taxonomy" id="29542"/>
    <lineage>
        <taxon>Bacteria</taxon>
        <taxon>Pseudomonadati</taxon>
        <taxon>Thermodesulfobacteriota</taxon>
        <taxon>Desulfuromonadia</taxon>
        <taxon>Desulfuromonadales</taxon>
        <taxon>Syntrophotaleaceae</taxon>
        <taxon>Syntrophotalea</taxon>
    </lineage>
</organism>
<dbReference type="CDD" id="cd03109">
    <property type="entry name" value="DTBS"/>
    <property type="match status" value="1"/>
</dbReference>
<feature type="binding site" evidence="9">
    <location>
        <begin position="211"/>
        <end position="213"/>
    </location>
    <ligand>
        <name>ATP</name>
        <dbReference type="ChEBI" id="CHEBI:30616"/>
    </ligand>
</feature>
<keyword evidence="5 9" id="KW-0093">Biotin biosynthesis</keyword>
<comment type="subunit">
    <text evidence="9">Homodimer.</text>
</comment>
<feature type="binding site" evidence="9">
    <location>
        <position position="60"/>
    </location>
    <ligand>
        <name>Mg(2+)</name>
        <dbReference type="ChEBI" id="CHEBI:18420"/>
    </ligand>
</feature>
<comment type="catalytic activity">
    <reaction evidence="8">
        <text>(7R,8S)-8-amino-7-(carboxyamino)nonanoate + ATP = (4R,5S)-dethiobiotin + ADP + phosphate + H(+)</text>
        <dbReference type="Rhea" id="RHEA:63684"/>
        <dbReference type="ChEBI" id="CHEBI:15378"/>
        <dbReference type="ChEBI" id="CHEBI:30616"/>
        <dbReference type="ChEBI" id="CHEBI:43474"/>
        <dbReference type="ChEBI" id="CHEBI:149470"/>
        <dbReference type="ChEBI" id="CHEBI:149473"/>
        <dbReference type="ChEBI" id="CHEBI:456216"/>
    </reaction>
</comment>
<dbReference type="Proteomes" id="UP000182264">
    <property type="component" value="Chromosome"/>
</dbReference>
<dbReference type="RefSeq" id="WP_072287493.1">
    <property type="nucleotide sequence ID" value="NZ_CP015455.1"/>
</dbReference>
<feature type="binding site" evidence="9">
    <location>
        <position position="218"/>
    </location>
    <ligand>
        <name>ATP</name>
        <dbReference type="ChEBI" id="CHEBI:30616"/>
    </ligand>
</feature>
<dbReference type="KEGG" id="pace:A6070_06030"/>
<proteinExistence type="inferred from homology"/>
<evidence type="ECO:0000256" key="3">
    <source>
        <dbReference type="ARBA" id="ARBA00022723"/>
    </source>
</evidence>
<dbReference type="NCBIfam" id="TIGR00347">
    <property type="entry name" value="bioD"/>
    <property type="match status" value="1"/>
</dbReference>
<evidence type="ECO:0000256" key="9">
    <source>
        <dbReference type="HAMAP-Rule" id="MF_00336"/>
    </source>
</evidence>
<dbReference type="SUPFAM" id="SSF52540">
    <property type="entry name" value="P-loop containing nucleoside triphosphate hydrolases"/>
    <property type="match status" value="1"/>
</dbReference>
<comment type="cofactor">
    <cofactor evidence="9">
        <name>Mg(2+)</name>
        <dbReference type="ChEBI" id="CHEBI:18420"/>
    </cofactor>
</comment>